<keyword evidence="1" id="KW-0472">Membrane</keyword>
<keyword evidence="1" id="KW-0812">Transmembrane</keyword>
<feature type="transmembrane region" description="Helical" evidence="1">
    <location>
        <begin position="58"/>
        <end position="78"/>
    </location>
</feature>
<dbReference type="PANTHER" id="PTHR37549:SF1">
    <property type="entry name" value="LIPOPROTEIN LPRI"/>
    <property type="match status" value="1"/>
</dbReference>
<evidence type="ECO:0000313" key="3">
    <source>
        <dbReference type="Proteomes" id="UP000294480"/>
    </source>
</evidence>
<evidence type="ECO:0000313" key="2">
    <source>
        <dbReference type="EMBL" id="TDR31625.1"/>
    </source>
</evidence>
<dbReference type="PANTHER" id="PTHR37549">
    <property type="entry name" value="LIPOPROTEIN LPRI"/>
    <property type="match status" value="1"/>
</dbReference>
<name>A0A4R6Y8A0_9BURK</name>
<dbReference type="Proteomes" id="UP000294480">
    <property type="component" value="Unassembled WGS sequence"/>
</dbReference>
<evidence type="ECO:0000256" key="1">
    <source>
        <dbReference type="SAM" id="Phobius"/>
    </source>
</evidence>
<dbReference type="AlphaFoldDB" id="A0A4R6Y8A0"/>
<dbReference type="GO" id="GO:0005576">
    <property type="term" value="C:extracellular region"/>
    <property type="evidence" value="ECO:0007669"/>
    <property type="project" value="TreeGrafter"/>
</dbReference>
<organism evidence="2 3">
    <name type="scientific">Hydromonas duriensis</name>
    <dbReference type="NCBI Taxonomy" id="1527608"/>
    <lineage>
        <taxon>Bacteria</taxon>
        <taxon>Pseudomonadati</taxon>
        <taxon>Pseudomonadota</taxon>
        <taxon>Betaproteobacteria</taxon>
        <taxon>Burkholderiales</taxon>
        <taxon>Burkholderiaceae</taxon>
        <taxon>Hydromonas</taxon>
    </lineage>
</organism>
<reference evidence="2 3" key="1">
    <citation type="submission" date="2019-03" db="EMBL/GenBank/DDBJ databases">
        <title>Genomic Encyclopedia of Type Strains, Phase IV (KMG-IV): sequencing the most valuable type-strain genomes for metagenomic binning, comparative biology and taxonomic classification.</title>
        <authorList>
            <person name="Goeker M."/>
        </authorList>
    </citation>
    <scope>NUCLEOTIDE SEQUENCE [LARGE SCALE GENOMIC DNA]</scope>
    <source>
        <strain evidence="2 3">DSM 102852</strain>
    </source>
</reference>
<dbReference type="RefSeq" id="WP_133619645.1">
    <property type="nucleotide sequence ID" value="NZ_SNZE01000008.1"/>
</dbReference>
<protein>
    <submittedName>
        <fullName evidence="2">Uncharacterized protein</fullName>
    </submittedName>
</protein>
<accession>A0A4R6Y8A0</accession>
<gene>
    <name evidence="2" type="ORF">DFR44_1087</name>
</gene>
<comment type="caution">
    <text evidence="2">The sequence shown here is derived from an EMBL/GenBank/DDBJ whole genome shotgun (WGS) entry which is preliminary data.</text>
</comment>
<proteinExistence type="predicted"/>
<dbReference type="EMBL" id="SNZE01000008">
    <property type="protein sequence ID" value="TDR31625.1"/>
    <property type="molecule type" value="Genomic_DNA"/>
</dbReference>
<keyword evidence="1" id="KW-1133">Transmembrane helix</keyword>
<dbReference type="OrthoDB" id="5450120at2"/>
<dbReference type="InterPro" id="IPR052755">
    <property type="entry name" value="Lysozyme_Inhibitor_LprI"/>
</dbReference>
<sequence length="277" mass="31019">MKQCPVCHKQYNNDQNFCADDGSALVAMVADVQEKPQHATTTQPVQIIQMPTKSKTGFYIFLSIVLVLISVFGFLFWLKKTDDRAHKEEEKQMAKMQAEDEEEYKKRLAAARLSDDDVKKALDAISAGSSATYRDCAADKMGLYLKRYNVWVEWQEDMPTKAHSQQNVTLAAQASINSCRQEAEALNTGKPSFDCAKAVIPTEAAICDAKDNKELAQLDMKLDNAARSARFFTSDPSRFNAMMKSWLKNRNNCGTDLDCIANAYKSTISTLNSQIEP</sequence>
<keyword evidence="3" id="KW-1185">Reference proteome</keyword>